<proteinExistence type="predicted"/>
<protein>
    <submittedName>
        <fullName evidence="1">13677_t:CDS:1</fullName>
    </submittedName>
</protein>
<dbReference type="EMBL" id="CAJVPP010003531">
    <property type="protein sequence ID" value="CAG8631623.1"/>
    <property type="molecule type" value="Genomic_DNA"/>
</dbReference>
<evidence type="ECO:0000313" key="2">
    <source>
        <dbReference type="Proteomes" id="UP000789375"/>
    </source>
</evidence>
<evidence type="ECO:0000313" key="1">
    <source>
        <dbReference type="EMBL" id="CAG8631623.1"/>
    </source>
</evidence>
<accession>A0A9N9DAY6</accession>
<sequence>KKITGRTKQLSLKSTPEFHQRVKEISVKEKCLMIEILEKAVAVWKY</sequence>
<feature type="non-terminal residue" evidence="1">
    <location>
        <position position="1"/>
    </location>
</feature>
<dbReference type="Proteomes" id="UP000789375">
    <property type="component" value="Unassembled WGS sequence"/>
</dbReference>
<gene>
    <name evidence="1" type="ORF">FMOSSE_LOCUS10516</name>
</gene>
<name>A0A9N9DAY6_FUNMO</name>
<organism evidence="1 2">
    <name type="scientific">Funneliformis mosseae</name>
    <name type="common">Endomycorrhizal fungus</name>
    <name type="synonym">Glomus mosseae</name>
    <dbReference type="NCBI Taxonomy" id="27381"/>
    <lineage>
        <taxon>Eukaryota</taxon>
        <taxon>Fungi</taxon>
        <taxon>Fungi incertae sedis</taxon>
        <taxon>Mucoromycota</taxon>
        <taxon>Glomeromycotina</taxon>
        <taxon>Glomeromycetes</taxon>
        <taxon>Glomerales</taxon>
        <taxon>Glomeraceae</taxon>
        <taxon>Funneliformis</taxon>
    </lineage>
</organism>
<reference evidence="1" key="1">
    <citation type="submission" date="2021-06" db="EMBL/GenBank/DDBJ databases">
        <authorList>
            <person name="Kallberg Y."/>
            <person name="Tangrot J."/>
            <person name="Rosling A."/>
        </authorList>
    </citation>
    <scope>NUCLEOTIDE SEQUENCE</scope>
    <source>
        <strain evidence="1">87-6 pot B 2015</strain>
    </source>
</reference>
<keyword evidence="2" id="KW-1185">Reference proteome</keyword>
<comment type="caution">
    <text evidence="1">The sequence shown here is derived from an EMBL/GenBank/DDBJ whole genome shotgun (WGS) entry which is preliminary data.</text>
</comment>
<dbReference type="AlphaFoldDB" id="A0A9N9DAY6"/>